<reference evidence="1 2" key="1">
    <citation type="submission" date="2016-10" db="EMBL/GenBank/DDBJ databases">
        <authorList>
            <person name="Varghese N."/>
            <person name="Submissions S."/>
        </authorList>
    </citation>
    <scope>NUCLEOTIDE SEQUENCE [LARGE SCALE GENOMIC DNA]</scope>
    <source>
        <strain evidence="1 2">BS2122</strain>
    </source>
</reference>
<dbReference type="EMBL" id="FNHM01000001">
    <property type="protein sequence ID" value="SDL93447.1"/>
    <property type="molecule type" value="Genomic_DNA"/>
</dbReference>
<accession>A0AB37ZDV1</accession>
<dbReference type="InterPro" id="IPR038695">
    <property type="entry name" value="Saro_0823-like_sf"/>
</dbReference>
<dbReference type="Proteomes" id="UP000183853">
    <property type="component" value="Unassembled WGS sequence"/>
</dbReference>
<comment type="caution">
    <text evidence="1">The sequence shown here is derived from an EMBL/GenBank/DDBJ whole genome shotgun (WGS) entry which is preliminary data.</text>
</comment>
<organism evidence="1 2">
    <name type="scientific">Pseudomonas syringae</name>
    <dbReference type="NCBI Taxonomy" id="317"/>
    <lineage>
        <taxon>Bacteria</taxon>
        <taxon>Pseudomonadati</taxon>
        <taxon>Pseudomonadota</taxon>
        <taxon>Gammaproteobacteria</taxon>
        <taxon>Pseudomonadales</taxon>
        <taxon>Pseudomonadaceae</taxon>
        <taxon>Pseudomonas</taxon>
    </lineage>
</organism>
<protein>
    <submittedName>
        <fullName evidence="1">Uncharacterized ACR, COG1430</fullName>
    </submittedName>
</protein>
<evidence type="ECO:0000313" key="2">
    <source>
        <dbReference type="Proteomes" id="UP000183853"/>
    </source>
</evidence>
<proteinExistence type="predicted"/>
<gene>
    <name evidence="1" type="ORF">SAMN05444505_101116</name>
</gene>
<sequence>MKNTKAPLSAAWIDGRGEIQAVLDLNPLSTEKRSSFLPAIAILELPRGTFESIGVGTGSRVQGACLPRR</sequence>
<dbReference type="InterPro" id="IPR003795">
    <property type="entry name" value="DUF192"/>
</dbReference>
<evidence type="ECO:0000313" key="1">
    <source>
        <dbReference type="EMBL" id="SDL93447.1"/>
    </source>
</evidence>
<dbReference type="AlphaFoldDB" id="A0AB37ZDV1"/>
<name>A0AB37ZDV1_PSESX</name>
<dbReference type="Pfam" id="PF02643">
    <property type="entry name" value="DUF192"/>
    <property type="match status" value="1"/>
</dbReference>
<dbReference type="Gene3D" id="2.60.120.1140">
    <property type="entry name" value="Protein of unknown function DUF192"/>
    <property type="match status" value="1"/>
</dbReference>